<protein>
    <submittedName>
        <fullName evidence="4">Uncharacterized protein</fullName>
    </submittedName>
</protein>
<keyword evidence="5" id="KW-1185">Reference proteome</keyword>
<dbReference type="InterPro" id="IPR036291">
    <property type="entry name" value="NAD(P)-bd_dom_sf"/>
</dbReference>
<evidence type="ECO:0000256" key="1">
    <source>
        <dbReference type="ARBA" id="ARBA00006484"/>
    </source>
</evidence>
<dbReference type="Proteomes" id="UP001157418">
    <property type="component" value="Unassembled WGS sequence"/>
</dbReference>
<organism evidence="4 5">
    <name type="scientific">Lactuca virosa</name>
    <dbReference type="NCBI Taxonomy" id="75947"/>
    <lineage>
        <taxon>Eukaryota</taxon>
        <taxon>Viridiplantae</taxon>
        <taxon>Streptophyta</taxon>
        <taxon>Embryophyta</taxon>
        <taxon>Tracheophyta</taxon>
        <taxon>Spermatophyta</taxon>
        <taxon>Magnoliopsida</taxon>
        <taxon>eudicotyledons</taxon>
        <taxon>Gunneridae</taxon>
        <taxon>Pentapetalae</taxon>
        <taxon>asterids</taxon>
        <taxon>campanulids</taxon>
        <taxon>Asterales</taxon>
        <taxon>Asteraceae</taxon>
        <taxon>Cichorioideae</taxon>
        <taxon>Cichorieae</taxon>
        <taxon>Lactucinae</taxon>
        <taxon>Lactuca</taxon>
    </lineage>
</organism>
<keyword evidence="3" id="KW-1133">Transmembrane helix</keyword>
<dbReference type="EMBL" id="CAKMRJ010000001">
    <property type="protein sequence ID" value="CAH1412549.1"/>
    <property type="molecule type" value="Genomic_DNA"/>
</dbReference>
<comment type="caution">
    <text evidence="4">The sequence shown here is derived from an EMBL/GenBank/DDBJ whole genome shotgun (WGS) entry which is preliminary data.</text>
</comment>
<comment type="similarity">
    <text evidence="1">Belongs to the short-chain dehydrogenases/reductases (SDR) family.</text>
</comment>
<dbReference type="GO" id="GO:0045703">
    <property type="term" value="F:ketoreductase activity"/>
    <property type="evidence" value="ECO:0007669"/>
    <property type="project" value="TreeGrafter"/>
</dbReference>
<dbReference type="InterPro" id="IPR051019">
    <property type="entry name" value="VLCFA-Steroid_DH"/>
</dbReference>
<name>A0AAU9LLL7_9ASTR</name>
<dbReference type="GO" id="GO:0005783">
    <property type="term" value="C:endoplasmic reticulum"/>
    <property type="evidence" value="ECO:0007669"/>
    <property type="project" value="TreeGrafter"/>
</dbReference>
<sequence>MGLRGLRKQLLVNVEGTTKVTNVVLTGMMKRNKGAIVNIGSSVVVVTPSSPLYALYAATKAMKLAFPQLQTTKSLNPMLL</sequence>
<keyword evidence="3" id="KW-0812">Transmembrane</keyword>
<dbReference type="SUPFAM" id="SSF51735">
    <property type="entry name" value="NAD(P)-binding Rossmann-fold domains"/>
    <property type="match status" value="1"/>
</dbReference>
<accession>A0AAU9LLL7</accession>
<keyword evidence="2" id="KW-0560">Oxidoreductase</keyword>
<evidence type="ECO:0000313" key="4">
    <source>
        <dbReference type="EMBL" id="CAH1412549.1"/>
    </source>
</evidence>
<reference evidence="4 5" key="1">
    <citation type="submission" date="2022-01" db="EMBL/GenBank/DDBJ databases">
        <authorList>
            <person name="Xiong W."/>
            <person name="Schranz E."/>
        </authorList>
    </citation>
    <scope>NUCLEOTIDE SEQUENCE [LARGE SCALE GENOMIC DNA]</scope>
</reference>
<dbReference type="PANTHER" id="PTHR43899:SF13">
    <property type="entry name" value="RH59310P"/>
    <property type="match status" value="1"/>
</dbReference>
<dbReference type="PANTHER" id="PTHR43899">
    <property type="entry name" value="RH59310P"/>
    <property type="match status" value="1"/>
</dbReference>
<evidence type="ECO:0000256" key="3">
    <source>
        <dbReference type="SAM" id="Phobius"/>
    </source>
</evidence>
<evidence type="ECO:0000256" key="2">
    <source>
        <dbReference type="ARBA" id="ARBA00023002"/>
    </source>
</evidence>
<keyword evidence="3" id="KW-0472">Membrane</keyword>
<dbReference type="InterPro" id="IPR002347">
    <property type="entry name" value="SDR_fam"/>
</dbReference>
<feature type="transmembrane region" description="Helical" evidence="3">
    <location>
        <begin position="35"/>
        <end position="56"/>
    </location>
</feature>
<proteinExistence type="inferred from homology"/>
<dbReference type="Gene3D" id="3.40.50.720">
    <property type="entry name" value="NAD(P)-binding Rossmann-like Domain"/>
    <property type="match status" value="1"/>
</dbReference>
<gene>
    <name evidence="4" type="ORF">LVIROSA_LOCUS558</name>
</gene>
<evidence type="ECO:0000313" key="5">
    <source>
        <dbReference type="Proteomes" id="UP001157418"/>
    </source>
</evidence>
<dbReference type="Pfam" id="PF00106">
    <property type="entry name" value="adh_short"/>
    <property type="match status" value="1"/>
</dbReference>
<dbReference type="AlphaFoldDB" id="A0AAU9LLL7"/>